<dbReference type="AlphaFoldDB" id="A0A1H9Z1R3"/>
<organism evidence="2 3">
    <name type="scientific">Geodermatophilus poikilotrophus</name>
    <dbReference type="NCBI Taxonomy" id="1333667"/>
    <lineage>
        <taxon>Bacteria</taxon>
        <taxon>Bacillati</taxon>
        <taxon>Actinomycetota</taxon>
        <taxon>Actinomycetes</taxon>
        <taxon>Geodermatophilales</taxon>
        <taxon>Geodermatophilaceae</taxon>
        <taxon>Geodermatophilus</taxon>
    </lineage>
</organism>
<evidence type="ECO:0000313" key="3">
    <source>
        <dbReference type="Proteomes" id="UP000198507"/>
    </source>
</evidence>
<evidence type="ECO:0000256" key="1">
    <source>
        <dbReference type="SAM" id="MobiDB-lite"/>
    </source>
</evidence>
<feature type="region of interest" description="Disordered" evidence="1">
    <location>
        <begin position="148"/>
        <end position="254"/>
    </location>
</feature>
<feature type="compositionally biased region" description="Basic residues" evidence="1">
    <location>
        <begin position="221"/>
        <end position="232"/>
    </location>
</feature>
<name>A0A1H9Z1R3_9ACTN</name>
<protein>
    <submittedName>
        <fullName evidence="2">Uncharacterized protein</fullName>
    </submittedName>
</protein>
<reference evidence="3" key="1">
    <citation type="submission" date="2016-10" db="EMBL/GenBank/DDBJ databases">
        <authorList>
            <person name="Varghese N."/>
            <person name="Submissions S."/>
        </authorList>
    </citation>
    <scope>NUCLEOTIDE SEQUENCE [LARGE SCALE GENOMIC DNA]</scope>
    <source>
        <strain evidence="3">DSM 44209</strain>
    </source>
</reference>
<accession>A0A1H9Z1R3</accession>
<dbReference type="Proteomes" id="UP000198507">
    <property type="component" value="Unassembled WGS sequence"/>
</dbReference>
<evidence type="ECO:0000313" key="2">
    <source>
        <dbReference type="EMBL" id="SES75454.1"/>
    </source>
</evidence>
<feature type="compositionally biased region" description="Low complexity" evidence="1">
    <location>
        <begin position="156"/>
        <end position="168"/>
    </location>
</feature>
<dbReference type="EMBL" id="FOIE01000001">
    <property type="protein sequence ID" value="SES75454.1"/>
    <property type="molecule type" value="Genomic_DNA"/>
</dbReference>
<gene>
    <name evidence="2" type="ORF">SAMN04488546_0384</name>
</gene>
<sequence length="286" mass="30823">MAASPVDLALQASHRATSGALPAAFCAEVGRRMLLAQLHFGMGVLRRVETIAFQDERSAVREMTVYLRVRDDAAVFVNDAGVEYWLVPLTLMRRRTLVDFHMPTEDDQPVRMPGLRLAQQLDESILMAAAATTTRQLHPVVVLGHPPVRPRTSVHAATRADAAAAPMGPGDGVAGRPSRGHPDVVEPSRSPRAGTGAGSRPGSPAPAGCRPPCVVIAGPPRVRRRSRPRSGRTRTGSASSQQLRGPWPAPAPERLAVAEVTNRPWACRSCRRPSRRRSAPAGRRAR</sequence>
<proteinExistence type="predicted"/>
<keyword evidence="3" id="KW-1185">Reference proteome</keyword>